<comment type="similarity">
    <text evidence="2 9">Belongs to the mitochondrial carrier (TC 2.A.29) family.</text>
</comment>
<evidence type="ECO:0000256" key="5">
    <source>
        <dbReference type="ARBA" id="ARBA00022989"/>
    </source>
</evidence>
<keyword evidence="4 8" id="KW-0812">Transmembrane</keyword>
<dbReference type="Gene3D" id="1.50.40.10">
    <property type="entry name" value="Mitochondrial carrier domain"/>
    <property type="match status" value="1"/>
</dbReference>
<organism evidence="10 11">
    <name type="scientific">Mitosporidium daphniae</name>
    <dbReference type="NCBI Taxonomy" id="1485682"/>
    <lineage>
        <taxon>Eukaryota</taxon>
        <taxon>Fungi</taxon>
        <taxon>Fungi incertae sedis</taxon>
        <taxon>Microsporidia</taxon>
        <taxon>Mitosporidium</taxon>
    </lineage>
</organism>
<dbReference type="EMBL" id="JMKJ01000499">
    <property type="protein sequence ID" value="KGG50823.1"/>
    <property type="molecule type" value="Genomic_DNA"/>
</dbReference>
<dbReference type="Proteomes" id="UP000029725">
    <property type="component" value="Unassembled WGS sequence"/>
</dbReference>
<sequence>MQMSSLVSLVPNVCTTRGSCSISSLKSGIANQRLWKGVISVIMGAGPAHAFYFATYEESRRTLDTFLPPSVPLVVKTGVCGSLATMASDALMNPFDVIKQRMQALSVSTSASTSTSFLSTALGIVRNEGILSLYVSYPVTLALNIPFQAIQFSVYEQIHDIFNPTHQYSPKSHVIAGAVAGAAASAVTTPLDVIKTILQTRTLVARNPSEAPIAGIIDAVGRVWRSAGPAGFIKGIVPRILVHMPSTAICWTTYEYFKYFL</sequence>
<dbReference type="GO" id="GO:0048250">
    <property type="term" value="P:iron import into the mitochondrion"/>
    <property type="evidence" value="ECO:0007669"/>
    <property type="project" value="TreeGrafter"/>
</dbReference>
<dbReference type="OrthoDB" id="43906at2759"/>
<dbReference type="Pfam" id="PF00153">
    <property type="entry name" value="Mito_carr"/>
    <property type="match status" value="2"/>
</dbReference>
<dbReference type="VEuPathDB" id="MicrosporidiaDB:DI09_54p150"/>
<dbReference type="GeneID" id="25260292"/>
<dbReference type="InterPro" id="IPR018108">
    <property type="entry name" value="MCP_transmembrane"/>
</dbReference>
<keyword evidence="11" id="KW-1185">Reference proteome</keyword>
<accession>A0A098VP72</accession>
<evidence type="ECO:0000313" key="11">
    <source>
        <dbReference type="Proteomes" id="UP000029725"/>
    </source>
</evidence>
<evidence type="ECO:0000313" key="10">
    <source>
        <dbReference type="EMBL" id="KGG50823.1"/>
    </source>
</evidence>
<evidence type="ECO:0000256" key="7">
    <source>
        <dbReference type="ARBA" id="ARBA00023136"/>
    </source>
</evidence>
<dbReference type="PROSITE" id="PS50920">
    <property type="entry name" value="SOLCAR"/>
    <property type="match status" value="2"/>
</dbReference>
<dbReference type="HOGENOM" id="CLU_015166_3_1_1"/>
<dbReference type="SUPFAM" id="SSF103506">
    <property type="entry name" value="Mitochondrial carrier"/>
    <property type="match status" value="1"/>
</dbReference>
<keyword evidence="3 9" id="KW-0813">Transport</keyword>
<feature type="repeat" description="Solcar" evidence="8">
    <location>
        <begin position="72"/>
        <end position="161"/>
    </location>
</feature>
<evidence type="ECO:0008006" key="12">
    <source>
        <dbReference type="Google" id="ProtNLM"/>
    </source>
</evidence>
<dbReference type="PANTHER" id="PTHR45758:SF4">
    <property type="entry name" value="MITOFERRIN-1"/>
    <property type="match status" value="1"/>
</dbReference>
<evidence type="ECO:0000256" key="9">
    <source>
        <dbReference type="RuleBase" id="RU000488"/>
    </source>
</evidence>
<evidence type="ECO:0000256" key="3">
    <source>
        <dbReference type="ARBA" id="ARBA00022448"/>
    </source>
</evidence>
<evidence type="ECO:0000256" key="8">
    <source>
        <dbReference type="PROSITE-ProRule" id="PRU00282"/>
    </source>
</evidence>
<feature type="repeat" description="Solcar" evidence="8">
    <location>
        <begin position="168"/>
        <end position="260"/>
    </location>
</feature>
<comment type="caution">
    <text evidence="10">The sequence shown here is derived from an EMBL/GenBank/DDBJ whole genome shotgun (WGS) entry which is preliminary data.</text>
</comment>
<keyword evidence="7 8" id="KW-0472">Membrane</keyword>
<protein>
    <recommendedName>
        <fullName evidence="12">Mitochondrial carrier protein</fullName>
    </recommendedName>
</protein>
<dbReference type="GO" id="GO:0031966">
    <property type="term" value="C:mitochondrial membrane"/>
    <property type="evidence" value="ECO:0007669"/>
    <property type="project" value="UniProtKB-SubCell"/>
</dbReference>
<proteinExistence type="inferred from homology"/>
<dbReference type="RefSeq" id="XP_013237250.1">
    <property type="nucleotide sequence ID" value="XM_013381796.1"/>
</dbReference>
<name>A0A098VP72_9MICR</name>
<evidence type="ECO:0000256" key="1">
    <source>
        <dbReference type="ARBA" id="ARBA00004225"/>
    </source>
</evidence>
<evidence type="ECO:0000256" key="6">
    <source>
        <dbReference type="ARBA" id="ARBA00023128"/>
    </source>
</evidence>
<keyword evidence="6" id="KW-0496">Mitochondrion</keyword>
<gene>
    <name evidence="10" type="ORF">DI09_54p150</name>
</gene>
<reference evidence="10 11" key="1">
    <citation type="submission" date="2014-04" db="EMBL/GenBank/DDBJ databases">
        <title>A new species of microsporidia sheds light on the evolution of extreme parasitism.</title>
        <authorList>
            <person name="Haag K.L."/>
            <person name="James T.Y."/>
            <person name="Larsson R."/>
            <person name="Schaer T.M."/>
            <person name="Refardt D."/>
            <person name="Pombert J.-F."/>
            <person name="Ebert D."/>
        </authorList>
    </citation>
    <scope>NUCLEOTIDE SEQUENCE [LARGE SCALE GENOMIC DNA]</scope>
    <source>
        <strain evidence="10 11">UGP3</strain>
        <tissue evidence="10">Spores</tissue>
    </source>
</reference>
<keyword evidence="5" id="KW-1133">Transmembrane helix</keyword>
<dbReference type="GO" id="GO:0015093">
    <property type="term" value="F:ferrous iron transmembrane transporter activity"/>
    <property type="evidence" value="ECO:0007669"/>
    <property type="project" value="TreeGrafter"/>
</dbReference>
<dbReference type="AlphaFoldDB" id="A0A098VP72"/>
<dbReference type="PANTHER" id="PTHR45758">
    <property type="entry name" value="MITOFERRIN-1-RELATED"/>
    <property type="match status" value="1"/>
</dbReference>
<evidence type="ECO:0000256" key="4">
    <source>
        <dbReference type="ARBA" id="ARBA00022692"/>
    </source>
</evidence>
<evidence type="ECO:0000256" key="2">
    <source>
        <dbReference type="ARBA" id="ARBA00006375"/>
    </source>
</evidence>
<dbReference type="InterPro" id="IPR023395">
    <property type="entry name" value="MCP_dom_sf"/>
</dbReference>
<comment type="subcellular location">
    <subcellularLocation>
        <location evidence="1">Mitochondrion membrane</location>
        <topology evidence="1">Multi-pass membrane protein</topology>
    </subcellularLocation>
</comment>